<reference evidence="1 2" key="1">
    <citation type="submission" date="2024-07" db="EMBL/GenBank/DDBJ databases">
        <authorList>
            <person name="Thanompreechachai J."/>
            <person name="Duangmal K."/>
        </authorList>
    </citation>
    <scope>NUCLEOTIDE SEQUENCE [LARGE SCALE GENOMIC DNA]</scope>
    <source>
        <strain evidence="1 2">LSe6-4</strain>
    </source>
</reference>
<evidence type="ECO:0000313" key="1">
    <source>
        <dbReference type="EMBL" id="MEZ0166970.1"/>
    </source>
</evidence>
<dbReference type="EMBL" id="JBGFTU010000036">
    <property type="protein sequence ID" value="MEZ0166970.1"/>
    <property type="molecule type" value="Genomic_DNA"/>
</dbReference>
<accession>A0ABV4H961</accession>
<organism evidence="1 2">
    <name type="scientific">Kineococcus halophytocola</name>
    <dbReference type="NCBI Taxonomy" id="3234027"/>
    <lineage>
        <taxon>Bacteria</taxon>
        <taxon>Bacillati</taxon>
        <taxon>Actinomycetota</taxon>
        <taxon>Actinomycetes</taxon>
        <taxon>Kineosporiales</taxon>
        <taxon>Kineosporiaceae</taxon>
        <taxon>Kineococcus</taxon>
    </lineage>
</organism>
<dbReference type="RefSeq" id="WP_370443177.1">
    <property type="nucleotide sequence ID" value="NZ_JBGFTU010000036.1"/>
</dbReference>
<proteinExistence type="predicted"/>
<comment type="caution">
    <text evidence="1">The sequence shown here is derived from an EMBL/GenBank/DDBJ whole genome shotgun (WGS) entry which is preliminary data.</text>
</comment>
<evidence type="ECO:0000313" key="2">
    <source>
        <dbReference type="Proteomes" id="UP001565927"/>
    </source>
</evidence>
<dbReference type="Proteomes" id="UP001565927">
    <property type="component" value="Unassembled WGS sequence"/>
</dbReference>
<keyword evidence="2" id="KW-1185">Reference proteome</keyword>
<protein>
    <submittedName>
        <fullName evidence="1">Uncharacterized protein</fullName>
    </submittedName>
</protein>
<sequence>MSTPSPRFLRRTHRVAVPARGQDGADRHAGTNGWVSAWGTNAHGEMAGCPPAGRTVR</sequence>
<gene>
    <name evidence="1" type="ORF">AB2L27_19625</name>
</gene>
<name>A0ABV4H961_9ACTN</name>